<evidence type="ECO:0000313" key="12">
    <source>
        <dbReference type="EMBL" id="KAB2805349.1"/>
    </source>
</evidence>
<reference evidence="12 13" key="1">
    <citation type="submission" date="2019-09" db="EMBL/GenBank/DDBJ databases">
        <title>Genomes of family Cryomorphaceae.</title>
        <authorList>
            <person name="Bowman J.P."/>
        </authorList>
    </citation>
    <scope>NUCLEOTIDE SEQUENCE [LARGE SCALE GENOMIC DNA]</scope>
    <source>
        <strain evidence="12 13">LMG 25704</strain>
    </source>
</reference>
<dbReference type="InterPro" id="IPR010920">
    <property type="entry name" value="LSM_dom_sf"/>
</dbReference>
<dbReference type="PANTHER" id="PTHR30347">
    <property type="entry name" value="POTASSIUM CHANNEL RELATED"/>
    <property type="match status" value="1"/>
</dbReference>
<name>A0A6N6RCQ6_9FLAO</name>
<feature type="transmembrane region" description="Helical" evidence="7">
    <location>
        <begin position="358"/>
        <end position="377"/>
    </location>
</feature>
<feature type="transmembrane region" description="Helical" evidence="7">
    <location>
        <begin position="295"/>
        <end position="316"/>
    </location>
</feature>
<dbReference type="PANTHER" id="PTHR30347:SF1">
    <property type="entry name" value="MECHANOSENSITIVE CHANNEL MSCK"/>
    <property type="match status" value="1"/>
</dbReference>
<evidence type="ECO:0000256" key="4">
    <source>
        <dbReference type="ARBA" id="ARBA00022692"/>
    </source>
</evidence>
<dbReference type="Pfam" id="PF00924">
    <property type="entry name" value="MS_channel_2nd"/>
    <property type="match status" value="1"/>
</dbReference>
<dbReference type="Pfam" id="PF21082">
    <property type="entry name" value="MS_channel_3rd"/>
    <property type="match status" value="1"/>
</dbReference>
<keyword evidence="13" id="KW-1185">Reference proteome</keyword>
<evidence type="ECO:0000259" key="11">
    <source>
        <dbReference type="Pfam" id="PF21088"/>
    </source>
</evidence>
<evidence type="ECO:0000256" key="3">
    <source>
        <dbReference type="ARBA" id="ARBA00022475"/>
    </source>
</evidence>
<dbReference type="OrthoDB" id="9809206at2"/>
<dbReference type="RefSeq" id="WP_151668486.1">
    <property type="nucleotide sequence ID" value="NZ_WBVO01000016.1"/>
</dbReference>
<gene>
    <name evidence="12" type="ORF">F8C67_13955</name>
</gene>
<feature type="domain" description="Mechanosensitive ion channel transmembrane helices 2/3" evidence="11">
    <location>
        <begin position="590"/>
        <end position="630"/>
    </location>
</feature>
<feature type="transmembrane region" description="Helical" evidence="7">
    <location>
        <begin position="415"/>
        <end position="437"/>
    </location>
</feature>
<feature type="transmembrane region" description="Helical" evidence="7">
    <location>
        <begin position="498"/>
        <end position="521"/>
    </location>
</feature>
<protein>
    <submittedName>
        <fullName evidence="12">Mechanosensitive ion channel</fullName>
    </submittedName>
</protein>
<organism evidence="12 13">
    <name type="scientific">Phaeocystidibacter luteus</name>
    <dbReference type="NCBI Taxonomy" id="911197"/>
    <lineage>
        <taxon>Bacteria</taxon>
        <taxon>Pseudomonadati</taxon>
        <taxon>Bacteroidota</taxon>
        <taxon>Flavobacteriia</taxon>
        <taxon>Flavobacteriales</taxon>
        <taxon>Phaeocystidibacteraceae</taxon>
        <taxon>Phaeocystidibacter</taxon>
    </lineage>
</organism>
<comment type="similarity">
    <text evidence="2">Belongs to the MscS (TC 1.A.23) family.</text>
</comment>
<evidence type="ECO:0000259" key="9">
    <source>
        <dbReference type="Pfam" id="PF00924"/>
    </source>
</evidence>
<comment type="subcellular location">
    <subcellularLocation>
        <location evidence="1">Cell membrane</location>
        <topology evidence="1">Multi-pass membrane protein</topology>
    </subcellularLocation>
</comment>
<evidence type="ECO:0000256" key="6">
    <source>
        <dbReference type="ARBA" id="ARBA00023136"/>
    </source>
</evidence>
<comment type="caution">
    <text evidence="12">The sequence shown here is derived from an EMBL/GenBank/DDBJ whole genome shotgun (WGS) entry which is preliminary data.</text>
</comment>
<feature type="transmembrane region" description="Helical" evidence="7">
    <location>
        <begin position="617"/>
        <end position="644"/>
    </location>
</feature>
<dbReference type="InterPro" id="IPR011066">
    <property type="entry name" value="MscS_channel_C_sf"/>
</dbReference>
<keyword evidence="5 7" id="KW-1133">Transmembrane helix</keyword>
<evidence type="ECO:0000256" key="7">
    <source>
        <dbReference type="SAM" id="Phobius"/>
    </source>
</evidence>
<evidence type="ECO:0000256" key="2">
    <source>
        <dbReference type="ARBA" id="ARBA00008017"/>
    </source>
</evidence>
<accession>A0A6N6RCQ6</accession>
<keyword evidence="3" id="KW-1003">Cell membrane</keyword>
<dbReference type="SUPFAM" id="SSF50182">
    <property type="entry name" value="Sm-like ribonucleoproteins"/>
    <property type="match status" value="1"/>
</dbReference>
<dbReference type="Gene3D" id="2.30.30.60">
    <property type="match status" value="1"/>
</dbReference>
<dbReference type="Pfam" id="PF21088">
    <property type="entry name" value="MS_channel_1st"/>
    <property type="match status" value="1"/>
</dbReference>
<dbReference type="InterPro" id="IPR023408">
    <property type="entry name" value="MscS_beta-dom_sf"/>
</dbReference>
<feature type="transmembrane region" description="Helical" evidence="7">
    <location>
        <begin position="336"/>
        <end position="351"/>
    </location>
</feature>
<dbReference type="GO" id="GO:0008381">
    <property type="term" value="F:mechanosensitive monoatomic ion channel activity"/>
    <property type="evidence" value="ECO:0007669"/>
    <property type="project" value="UniProtKB-ARBA"/>
</dbReference>
<feature type="transmembrane region" description="Helical" evidence="7">
    <location>
        <begin position="443"/>
        <end position="464"/>
    </location>
</feature>
<dbReference type="GO" id="GO:0005886">
    <property type="term" value="C:plasma membrane"/>
    <property type="evidence" value="ECO:0007669"/>
    <property type="project" value="UniProtKB-SubCell"/>
</dbReference>
<feature type="transmembrane region" description="Helical" evidence="7">
    <location>
        <begin position="541"/>
        <end position="569"/>
    </location>
</feature>
<evidence type="ECO:0000313" key="13">
    <source>
        <dbReference type="Proteomes" id="UP000468650"/>
    </source>
</evidence>
<evidence type="ECO:0000256" key="8">
    <source>
        <dbReference type="SAM" id="SignalP"/>
    </source>
</evidence>
<dbReference type="Proteomes" id="UP000468650">
    <property type="component" value="Unassembled WGS sequence"/>
</dbReference>
<feature type="transmembrane region" description="Helical" evidence="7">
    <location>
        <begin position="590"/>
        <end position="611"/>
    </location>
</feature>
<feature type="chain" id="PRO_5027090418" evidence="8">
    <location>
        <begin position="21"/>
        <end position="797"/>
    </location>
</feature>
<feature type="domain" description="Mechanosensitive ion channel MscS" evidence="9">
    <location>
        <begin position="632"/>
        <end position="697"/>
    </location>
</feature>
<dbReference type="AlphaFoldDB" id="A0A6N6RCQ6"/>
<evidence type="ECO:0000256" key="1">
    <source>
        <dbReference type="ARBA" id="ARBA00004651"/>
    </source>
</evidence>
<feature type="transmembrane region" description="Helical" evidence="7">
    <location>
        <begin position="383"/>
        <end position="403"/>
    </location>
</feature>
<dbReference type="SUPFAM" id="SSF82689">
    <property type="entry name" value="Mechanosensitive channel protein MscS (YggB), C-terminal domain"/>
    <property type="match status" value="1"/>
</dbReference>
<dbReference type="InterPro" id="IPR049278">
    <property type="entry name" value="MS_channel_C"/>
</dbReference>
<dbReference type="Gene3D" id="3.30.70.100">
    <property type="match status" value="1"/>
</dbReference>
<dbReference type="SUPFAM" id="SSF82861">
    <property type="entry name" value="Mechanosensitive channel protein MscS (YggB), transmembrane region"/>
    <property type="match status" value="1"/>
</dbReference>
<dbReference type="Gene3D" id="1.10.287.1260">
    <property type="match status" value="1"/>
</dbReference>
<sequence length="797" mass="91317">MSVKALKFLLLFLLPSSVLFGQETPDSLATIKTDEVSLNIREELDESQESLIAIQEFWRTQKSAKAIREGKEEVFQLALPLVVDSAAIGDTTLSIWELERWMESINSVKQLIKSYTVLIDNDVDTLRFYHDKLKGESEGWRLEEAAHSTDSALYFVWEEQISSIQAQLQKETKRVLDSINRLSESETELYELVQDLNETDNLLKTIHESDIYHVIRKDLPPLWSKEAREVSKYQLVGNWGMWWKEIRVYSKFSGHYFIRISLSILIATLILIFLKRYGRRHRWLNSAQRFKVLMAWLYLPLASAILITVFINRYIFMDGLDESVSKPGMLNKFESMMGYTAMMLIVWRNVASRLRGFLLFPLIFFVIDAFIISLLGVSFEGRVALLIETAAVFIGIGFIIRKLRRTHAVRTRKWYGPVIFLLVAIMGFEVVAAITIISGNFSLSRIMTFGSFYVLGMGIIIYFINLSIPRFFQALVSSPFGKRTHIVREFLGDNLRPITLLVQYYLLIIWLIGLANQLNFGQQILEFLKVIWNYRFDTGDISISVSSIVEFLIVLGIVYFVAQFLQVIVRDEVAGRLTKKKGLPMAYGVITKYVVFFVGFLAAASVLGIPLDRLSFVLGALGVGIGFGLQAVVGNFIAGIIILFERPMRVGDIIRIGTQEGEVKEIGARAVRIRLWEGAEVLVPNYDIMTKNVTNWTLNDSFRRIEAFFPVHPEAPIEDVLDIMRTTAQEIEGVVTEPAPVVQFKGVENSHASYRCLLWITEDILRIDSEFRTKVYEKLEEKGWNMKEVRVVLREKE</sequence>
<evidence type="ECO:0000259" key="10">
    <source>
        <dbReference type="Pfam" id="PF21082"/>
    </source>
</evidence>
<keyword evidence="8" id="KW-0732">Signal</keyword>
<keyword evidence="4 7" id="KW-0812">Transmembrane</keyword>
<evidence type="ECO:0000256" key="5">
    <source>
        <dbReference type="ARBA" id="ARBA00022989"/>
    </source>
</evidence>
<feature type="domain" description="Mechanosensitive ion channel MscS C-terminal" evidence="10">
    <location>
        <begin position="716"/>
        <end position="783"/>
    </location>
</feature>
<dbReference type="InterPro" id="IPR052702">
    <property type="entry name" value="MscS-like_channel"/>
</dbReference>
<proteinExistence type="inferred from homology"/>
<feature type="transmembrane region" description="Helical" evidence="7">
    <location>
        <begin position="256"/>
        <end position="274"/>
    </location>
</feature>
<dbReference type="EMBL" id="WBVO01000016">
    <property type="protein sequence ID" value="KAB2805349.1"/>
    <property type="molecule type" value="Genomic_DNA"/>
</dbReference>
<keyword evidence="6 7" id="KW-0472">Membrane</keyword>
<dbReference type="InterPro" id="IPR006685">
    <property type="entry name" value="MscS_channel_2nd"/>
</dbReference>
<dbReference type="InterPro" id="IPR011014">
    <property type="entry name" value="MscS_channel_TM-2"/>
</dbReference>
<dbReference type="InterPro" id="IPR049142">
    <property type="entry name" value="MS_channel_1st"/>
</dbReference>
<feature type="signal peptide" evidence="8">
    <location>
        <begin position="1"/>
        <end position="20"/>
    </location>
</feature>